<evidence type="ECO:0000256" key="3">
    <source>
        <dbReference type="SAM" id="MobiDB-lite"/>
    </source>
</evidence>
<dbReference type="AlphaFoldDB" id="A0A9P6A759"/>
<dbReference type="PANTHER" id="PTHR15565">
    <property type="entry name" value="AATF PROTEIN APOPTOSIS ANTAGONIZING TRANSCRIPTION FACTOR"/>
    <property type="match status" value="1"/>
</dbReference>
<gene>
    <name evidence="6" type="ORF">BDN71DRAFT_1442091</name>
</gene>
<feature type="compositionally biased region" description="Basic and acidic residues" evidence="3">
    <location>
        <begin position="126"/>
        <end position="136"/>
    </location>
</feature>
<organism evidence="6 7">
    <name type="scientific">Pleurotus eryngii</name>
    <name type="common">Boletus of the steppes</name>
    <dbReference type="NCBI Taxonomy" id="5323"/>
    <lineage>
        <taxon>Eukaryota</taxon>
        <taxon>Fungi</taxon>
        <taxon>Dikarya</taxon>
        <taxon>Basidiomycota</taxon>
        <taxon>Agaricomycotina</taxon>
        <taxon>Agaricomycetes</taxon>
        <taxon>Agaricomycetidae</taxon>
        <taxon>Agaricales</taxon>
        <taxon>Pleurotineae</taxon>
        <taxon>Pleurotaceae</taxon>
        <taxon>Pleurotus</taxon>
    </lineage>
</organism>
<feature type="domain" description="AATF leucine zipper-containing" evidence="5">
    <location>
        <begin position="155"/>
        <end position="288"/>
    </location>
</feature>
<proteinExistence type="inferred from homology"/>
<dbReference type="GO" id="GO:0005730">
    <property type="term" value="C:nucleolus"/>
    <property type="evidence" value="ECO:0007669"/>
    <property type="project" value="TreeGrafter"/>
</dbReference>
<comment type="similarity">
    <text evidence="1">Belongs to the AATF family.</text>
</comment>
<feature type="compositionally biased region" description="Basic and acidic residues" evidence="3">
    <location>
        <begin position="58"/>
        <end position="72"/>
    </location>
</feature>
<dbReference type="InterPro" id="IPR012617">
    <property type="entry name" value="AATF_C"/>
</dbReference>
<comment type="caution">
    <text evidence="6">The sequence shown here is derived from an EMBL/GenBank/DDBJ whole genome shotgun (WGS) entry which is preliminary data.</text>
</comment>
<dbReference type="PANTHER" id="PTHR15565:SF0">
    <property type="entry name" value="PROTEIN AATF"/>
    <property type="match status" value="1"/>
</dbReference>
<feature type="compositionally biased region" description="Acidic residues" evidence="3">
    <location>
        <begin position="81"/>
        <end position="98"/>
    </location>
</feature>
<evidence type="ECO:0000313" key="7">
    <source>
        <dbReference type="Proteomes" id="UP000807025"/>
    </source>
</evidence>
<dbReference type="EMBL" id="MU154532">
    <property type="protein sequence ID" value="KAF9499440.1"/>
    <property type="molecule type" value="Genomic_DNA"/>
</dbReference>
<accession>A0A9P6A759</accession>
<evidence type="ECO:0000256" key="1">
    <source>
        <dbReference type="ARBA" id="ARBA00008966"/>
    </source>
</evidence>
<dbReference type="InterPro" id="IPR039223">
    <property type="entry name" value="AATF/Bfr2"/>
</dbReference>
<dbReference type="OrthoDB" id="5783963at2759"/>
<evidence type="ECO:0000256" key="2">
    <source>
        <dbReference type="ARBA" id="ARBA00013850"/>
    </source>
</evidence>
<keyword evidence="7" id="KW-1185">Reference proteome</keyword>
<feature type="region of interest" description="Disordered" evidence="3">
    <location>
        <begin position="338"/>
        <end position="362"/>
    </location>
</feature>
<dbReference type="Pfam" id="PF08164">
    <property type="entry name" value="TRAUB"/>
    <property type="match status" value="1"/>
</dbReference>
<dbReference type="Pfam" id="PF13339">
    <property type="entry name" value="AATF-Che1"/>
    <property type="match status" value="1"/>
</dbReference>
<feature type="domain" description="Apoptosis-antagonizing transcription factor C-terminal" evidence="4">
    <location>
        <begin position="375"/>
        <end position="453"/>
    </location>
</feature>
<evidence type="ECO:0000259" key="4">
    <source>
        <dbReference type="Pfam" id="PF08164"/>
    </source>
</evidence>
<dbReference type="GO" id="GO:0000462">
    <property type="term" value="P:maturation of SSU-rRNA from tricistronic rRNA transcript (SSU-rRNA, 5.8S rRNA, LSU-rRNA)"/>
    <property type="evidence" value="ECO:0007669"/>
    <property type="project" value="TreeGrafter"/>
</dbReference>
<feature type="compositionally biased region" description="Acidic residues" evidence="3">
    <location>
        <begin position="21"/>
        <end position="39"/>
    </location>
</feature>
<protein>
    <recommendedName>
        <fullName evidence="2">Protein BFR2</fullName>
    </recommendedName>
</protein>
<evidence type="ECO:0000259" key="5">
    <source>
        <dbReference type="Pfam" id="PF13339"/>
    </source>
</evidence>
<name>A0A9P6A759_PLEER</name>
<feature type="compositionally biased region" description="Acidic residues" evidence="3">
    <location>
        <begin position="105"/>
        <end position="125"/>
    </location>
</feature>
<reference evidence="6" key="1">
    <citation type="submission" date="2020-11" db="EMBL/GenBank/DDBJ databases">
        <authorList>
            <consortium name="DOE Joint Genome Institute"/>
            <person name="Ahrendt S."/>
            <person name="Riley R."/>
            <person name="Andreopoulos W."/>
            <person name="Labutti K."/>
            <person name="Pangilinan J."/>
            <person name="Ruiz-Duenas F.J."/>
            <person name="Barrasa J.M."/>
            <person name="Sanchez-Garcia M."/>
            <person name="Camarero S."/>
            <person name="Miyauchi S."/>
            <person name="Serrano A."/>
            <person name="Linde D."/>
            <person name="Babiker R."/>
            <person name="Drula E."/>
            <person name="Ayuso-Fernandez I."/>
            <person name="Pacheco R."/>
            <person name="Padilla G."/>
            <person name="Ferreira P."/>
            <person name="Barriuso J."/>
            <person name="Kellner H."/>
            <person name="Castanera R."/>
            <person name="Alfaro M."/>
            <person name="Ramirez L."/>
            <person name="Pisabarro A.G."/>
            <person name="Kuo A."/>
            <person name="Tritt A."/>
            <person name="Lipzen A."/>
            <person name="He G."/>
            <person name="Yan M."/>
            <person name="Ng V."/>
            <person name="Cullen D."/>
            <person name="Martin F."/>
            <person name="Rosso M.-N."/>
            <person name="Henrissat B."/>
            <person name="Hibbett D."/>
            <person name="Martinez A.T."/>
            <person name="Grigoriev I.V."/>
        </authorList>
    </citation>
    <scope>NUCLEOTIDE SEQUENCE</scope>
    <source>
        <strain evidence="6">ATCC 90797</strain>
    </source>
</reference>
<feature type="region of interest" description="Disordered" evidence="3">
    <location>
        <begin position="12"/>
        <end position="159"/>
    </location>
</feature>
<dbReference type="Proteomes" id="UP000807025">
    <property type="component" value="Unassembled WGS sequence"/>
</dbReference>
<evidence type="ECO:0000313" key="6">
    <source>
        <dbReference type="EMBL" id="KAF9499440.1"/>
    </source>
</evidence>
<dbReference type="InterPro" id="IPR025160">
    <property type="entry name" value="AATF"/>
</dbReference>
<sequence length="503" mass="55518">MTRLSLAQQLAQLDDTAPVDFDPEDIQQGLDPEDADEQADGSAAREHYIEVGPSTLRKLHDSISDPKYDGIRTSRKQLLEGSEDEAMSDEGSEGDEDAAGPGDSGGEDDDMQSESDATSVDDEEKETSPTKLHTEHDQEDTNNVSTTLQKTREDDRRKGKAITRQIAVWDSLLDARIRLQKVATSSNKLPTPADMVEVIHEDDQVRTSLLGMLNEAALLSEELFQFQSALISSNTDVQIPPRKRRKVESSGTTADFDTWLKEATNDAVASESAVHPYEIQTLAKWSSKIQAVAPSTLLPSNRNAFSKNRQNLKSVVQLIDETLTTDRNKLLARTQVRRSKGARLGTANTERQVPEQGEDDGETIDRELFDDNDFYQQLLRDIIDARGDNAAGADDWMSAQKQKKSKKKVDTKASKGRKLRFDVHEKLQNFMVPVPVAGSWHEEQIDELFASLLGKGFEQEVHASADDAMGDGLDSALADMGAGKQLQEQADASLRGGSFRVFG</sequence>